<evidence type="ECO:0000256" key="7">
    <source>
        <dbReference type="ARBA" id="ARBA00022984"/>
    </source>
</evidence>
<evidence type="ECO:0000256" key="6">
    <source>
        <dbReference type="ARBA" id="ARBA00022960"/>
    </source>
</evidence>
<reference evidence="15" key="1">
    <citation type="journal article" date="2020" name="mSystems">
        <title>Genome- and Community-Level Interaction Insights into Carbon Utilization and Element Cycling Functions of Hydrothermarchaeota in Hydrothermal Sediment.</title>
        <authorList>
            <person name="Zhou Z."/>
            <person name="Liu Y."/>
            <person name="Xu W."/>
            <person name="Pan J."/>
            <person name="Luo Z.H."/>
            <person name="Li M."/>
        </authorList>
    </citation>
    <scope>NUCLEOTIDE SEQUENCE [LARGE SCALE GENOMIC DNA]</scope>
    <source>
        <strain evidence="15">SpSt-508</strain>
    </source>
</reference>
<feature type="transmembrane region" description="Helical" evidence="12">
    <location>
        <begin position="202"/>
        <end position="222"/>
    </location>
</feature>
<keyword evidence="12 14" id="KW-0479">Metal-binding</keyword>
<feature type="transmembrane region" description="Helical" evidence="12">
    <location>
        <begin position="172"/>
        <end position="190"/>
    </location>
</feature>
<gene>
    <name evidence="12 15" type="primary">mraY</name>
    <name evidence="15" type="ORF">ENS64_03930</name>
</gene>
<evidence type="ECO:0000256" key="13">
    <source>
        <dbReference type="NCBIfam" id="TIGR00445"/>
    </source>
</evidence>
<dbReference type="UniPathway" id="UPA00219"/>
<dbReference type="EMBL" id="DSVQ01000007">
    <property type="protein sequence ID" value="HGT38398.1"/>
    <property type="molecule type" value="Genomic_DNA"/>
</dbReference>
<dbReference type="GO" id="GO:0009252">
    <property type="term" value="P:peptidoglycan biosynthetic process"/>
    <property type="evidence" value="ECO:0007669"/>
    <property type="project" value="UniProtKB-UniRule"/>
</dbReference>
<dbReference type="PROSITE" id="PS01347">
    <property type="entry name" value="MRAY_1"/>
    <property type="match status" value="1"/>
</dbReference>
<proteinExistence type="inferred from homology"/>
<comment type="function">
    <text evidence="12">Catalyzes the initial step of the lipid cycle reactions in the biosynthesis of the cell wall peptidoglycan: transfers peptidoglycan precursor phospho-MurNAc-pentapeptide from UDP-MurNAc-pentapeptide onto the lipid carrier undecaprenyl phosphate, yielding undecaprenyl-pyrophosphoryl-MurNAc-pentapeptide, known as lipid I.</text>
</comment>
<comment type="catalytic activity">
    <reaction evidence="12">
        <text>UDP-N-acetyl-alpha-D-muramoyl-L-alanyl-gamma-D-glutamyl-meso-2,6-diaminopimeloyl-D-alanyl-D-alanine + di-trans,octa-cis-undecaprenyl phosphate = di-trans,octa-cis-undecaprenyl diphospho-N-acetyl-alpha-D-muramoyl-L-alanyl-D-glutamyl-meso-2,6-diaminopimeloyl-D-alanyl-D-alanine + UMP</text>
        <dbReference type="Rhea" id="RHEA:28386"/>
        <dbReference type="ChEBI" id="CHEBI:57865"/>
        <dbReference type="ChEBI" id="CHEBI:60392"/>
        <dbReference type="ChEBI" id="CHEBI:61386"/>
        <dbReference type="ChEBI" id="CHEBI:61387"/>
        <dbReference type="EC" id="2.7.8.13"/>
    </reaction>
</comment>
<evidence type="ECO:0000256" key="12">
    <source>
        <dbReference type="HAMAP-Rule" id="MF_00038"/>
    </source>
</evidence>
<keyword evidence="6 12" id="KW-0133">Cell shape</keyword>
<evidence type="ECO:0000256" key="14">
    <source>
        <dbReference type="PIRSR" id="PIRSR600715-1"/>
    </source>
</evidence>
<dbReference type="PANTHER" id="PTHR22926">
    <property type="entry name" value="PHOSPHO-N-ACETYLMURAMOYL-PENTAPEPTIDE-TRANSFERASE"/>
    <property type="match status" value="1"/>
</dbReference>
<evidence type="ECO:0000256" key="9">
    <source>
        <dbReference type="ARBA" id="ARBA00023136"/>
    </source>
</evidence>
<comment type="caution">
    <text evidence="15">The sequence shown here is derived from an EMBL/GenBank/DDBJ whole genome shotgun (WGS) entry which is preliminary data.</text>
</comment>
<dbReference type="GO" id="GO:0046872">
    <property type="term" value="F:metal ion binding"/>
    <property type="evidence" value="ECO:0007669"/>
    <property type="project" value="UniProtKB-KW"/>
</dbReference>
<evidence type="ECO:0000256" key="3">
    <source>
        <dbReference type="ARBA" id="ARBA00022618"/>
    </source>
</evidence>
<evidence type="ECO:0000256" key="10">
    <source>
        <dbReference type="ARBA" id="ARBA00023306"/>
    </source>
</evidence>
<evidence type="ECO:0000256" key="11">
    <source>
        <dbReference type="ARBA" id="ARBA00023316"/>
    </source>
</evidence>
<dbReference type="NCBIfam" id="TIGR00445">
    <property type="entry name" value="mraY"/>
    <property type="match status" value="1"/>
</dbReference>
<sequence length="363" mass="39236">MLYWLLQRSDFLEAVSTGDSRVYLTARAAFAAFVSFLVAVLFGPVAIRWLKRRFRERIDSASARLNELQASKQATPTMGGLFLMAAILAAAVGCADLTNPYVQQALMLVLGFGALGACDDWIKIRTSRRGLTVWQKLLGQLAVAGVLAVWLYHQQRDKPAGLELIGPIGQWSFPLGVGFVLWAVFVLVGSSNGVNLTDGLDGLAGGCLVFAGAAFTVLTYLAGHRVMAEYLSLPHISGAGELSILFGAMVGALLGFLWYNCYPAQVFMGDTGSLPLGALLGYGALVIRQEVLLVIVGGIFVVETLSVIAQVGWFKLTGRRLILCSPLHNHFLFQGEHEMKIVVRFWIGSALLALFAVASLKLR</sequence>
<dbReference type="PROSITE" id="PS01348">
    <property type="entry name" value="MRAY_2"/>
    <property type="match status" value="1"/>
</dbReference>
<dbReference type="GO" id="GO:0008963">
    <property type="term" value="F:phospho-N-acetylmuramoyl-pentapeptide-transferase activity"/>
    <property type="evidence" value="ECO:0007669"/>
    <property type="project" value="UniProtKB-UniRule"/>
</dbReference>
<feature type="transmembrane region" description="Helical" evidence="12">
    <location>
        <begin position="104"/>
        <end position="122"/>
    </location>
</feature>
<comment type="similarity">
    <text evidence="2 12">Belongs to the glycosyltransferase 4 family. MraY subfamily.</text>
</comment>
<feature type="transmembrane region" description="Helical" evidence="12">
    <location>
        <begin position="242"/>
        <end position="259"/>
    </location>
</feature>
<dbReference type="GO" id="GO:0051301">
    <property type="term" value="P:cell division"/>
    <property type="evidence" value="ECO:0007669"/>
    <property type="project" value="UniProtKB-KW"/>
</dbReference>
<keyword evidence="5 12" id="KW-0812">Transmembrane</keyword>
<dbReference type="CDD" id="cd06852">
    <property type="entry name" value="GT_MraY"/>
    <property type="match status" value="1"/>
</dbReference>
<dbReference type="InterPro" id="IPR003524">
    <property type="entry name" value="PNAcMuramoyl-5peptid_Trfase"/>
</dbReference>
<dbReference type="HAMAP" id="MF_00038">
    <property type="entry name" value="MraY"/>
    <property type="match status" value="1"/>
</dbReference>
<keyword evidence="4 12" id="KW-0808">Transferase</keyword>
<feature type="transmembrane region" description="Helical" evidence="12">
    <location>
        <begin position="134"/>
        <end position="152"/>
    </location>
</feature>
<dbReference type="InterPro" id="IPR018480">
    <property type="entry name" value="PNAcMuramoyl-5peptid_Trfase_CS"/>
</dbReference>
<dbReference type="InterPro" id="IPR000715">
    <property type="entry name" value="Glycosyl_transferase_4"/>
</dbReference>
<keyword evidence="3 12" id="KW-0132">Cell division</keyword>
<dbReference type="Pfam" id="PF00953">
    <property type="entry name" value="Glycos_transf_4"/>
    <property type="match status" value="1"/>
</dbReference>
<feature type="binding site" evidence="14">
    <location>
        <position position="270"/>
    </location>
    <ligand>
        <name>Mg(2+)</name>
        <dbReference type="ChEBI" id="CHEBI:18420"/>
    </ligand>
</feature>
<dbReference type="EC" id="2.7.8.13" evidence="12 13"/>
<accession>A0A7C4LKY2</accession>
<dbReference type="PANTHER" id="PTHR22926:SF5">
    <property type="entry name" value="PHOSPHO-N-ACETYLMURAMOYL-PENTAPEPTIDE-TRANSFERASE HOMOLOG"/>
    <property type="match status" value="1"/>
</dbReference>
<evidence type="ECO:0000256" key="4">
    <source>
        <dbReference type="ARBA" id="ARBA00022679"/>
    </source>
</evidence>
<dbReference type="AlphaFoldDB" id="A0A7C4LKY2"/>
<evidence type="ECO:0000313" key="15">
    <source>
        <dbReference type="EMBL" id="HGT38398.1"/>
    </source>
</evidence>
<keyword evidence="10 12" id="KW-0131">Cell cycle</keyword>
<keyword evidence="9 12" id="KW-0472">Membrane</keyword>
<comment type="subcellular location">
    <subcellularLocation>
        <location evidence="12">Cell membrane</location>
        <topology evidence="12">Multi-pass membrane protein</topology>
    </subcellularLocation>
    <subcellularLocation>
        <location evidence="1">Membrane</location>
        <topology evidence="1">Multi-pass membrane protein</topology>
    </subcellularLocation>
</comment>
<dbReference type="GO" id="GO:0071555">
    <property type="term" value="P:cell wall organization"/>
    <property type="evidence" value="ECO:0007669"/>
    <property type="project" value="UniProtKB-KW"/>
</dbReference>
<comment type="pathway">
    <text evidence="12">Cell wall biogenesis; peptidoglycan biosynthesis.</text>
</comment>
<feature type="transmembrane region" description="Helical" evidence="12">
    <location>
        <begin position="78"/>
        <end position="98"/>
    </location>
</feature>
<feature type="transmembrane region" description="Helical" evidence="12">
    <location>
        <begin position="28"/>
        <end position="50"/>
    </location>
</feature>
<keyword evidence="7 12" id="KW-0573">Peptidoglycan synthesis</keyword>
<dbReference type="GO" id="GO:0005886">
    <property type="term" value="C:plasma membrane"/>
    <property type="evidence" value="ECO:0007669"/>
    <property type="project" value="UniProtKB-SubCell"/>
</dbReference>
<keyword evidence="12" id="KW-1003">Cell membrane</keyword>
<evidence type="ECO:0000256" key="1">
    <source>
        <dbReference type="ARBA" id="ARBA00004141"/>
    </source>
</evidence>
<feature type="transmembrane region" description="Helical" evidence="12">
    <location>
        <begin position="341"/>
        <end position="360"/>
    </location>
</feature>
<keyword evidence="12 14" id="KW-0460">Magnesium</keyword>
<dbReference type="GO" id="GO:0008360">
    <property type="term" value="P:regulation of cell shape"/>
    <property type="evidence" value="ECO:0007669"/>
    <property type="project" value="UniProtKB-KW"/>
</dbReference>
<evidence type="ECO:0000256" key="8">
    <source>
        <dbReference type="ARBA" id="ARBA00022989"/>
    </source>
</evidence>
<protein>
    <recommendedName>
        <fullName evidence="12 13">Phospho-N-acetylmuramoyl-pentapeptide-transferase</fullName>
        <ecNumber evidence="12 13">2.7.8.13</ecNumber>
    </recommendedName>
    <alternativeName>
        <fullName evidence="12">UDP-MurNAc-pentapeptide phosphotransferase</fullName>
    </alternativeName>
</protein>
<keyword evidence="11 12" id="KW-0961">Cell wall biogenesis/degradation</keyword>
<evidence type="ECO:0000256" key="5">
    <source>
        <dbReference type="ARBA" id="ARBA00022692"/>
    </source>
</evidence>
<organism evidence="15">
    <name type="scientific">Schlesneria paludicola</name>
    <dbReference type="NCBI Taxonomy" id="360056"/>
    <lineage>
        <taxon>Bacteria</taxon>
        <taxon>Pseudomonadati</taxon>
        <taxon>Planctomycetota</taxon>
        <taxon>Planctomycetia</taxon>
        <taxon>Planctomycetales</taxon>
        <taxon>Planctomycetaceae</taxon>
        <taxon>Schlesneria</taxon>
    </lineage>
</organism>
<feature type="transmembrane region" description="Helical" evidence="12">
    <location>
        <begin position="291"/>
        <end position="313"/>
    </location>
</feature>
<name>A0A7C4LKY2_9PLAN</name>
<feature type="binding site" evidence="14">
    <location>
        <position position="195"/>
    </location>
    <ligand>
        <name>Mg(2+)</name>
        <dbReference type="ChEBI" id="CHEBI:18420"/>
    </ligand>
</feature>
<evidence type="ECO:0000256" key="2">
    <source>
        <dbReference type="ARBA" id="ARBA00005583"/>
    </source>
</evidence>
<keyword evidence="8 12" id="KW-1133">Transmembrane helix</keyword>
<comment type="cofactor">
    <cofactor evidence="12 14">
        <name>Mg(2+)</name>
        <dbReference type="ChEBI" id="CHEBI:18420"/>
    </cofactor>
</comment>